<evidence type="ECO:0000256" key="1">
    <source>
        <dbReference type="ARBA" id="ARBA00004651"/>
    </source>
</evidence>
<protein>
    <submittedName>
        <fullName evidence="10">FtsX-like permease family protein</fullName>
    </submittedName>
</protein>
<organism evidence="10 11">
    <name type="scientific">Iocasia fonsfrigidae</name>
    <dbReference type="NCBI Taxonomy" id="2682810"/>
    <lineage>
        <taxon>Bacteria</taxon>
        <taxon>Bacillati</taxon>
        <taxon>Bacillota</taxon>
        <taxon>Clostridia</taxon>
        <taxon>Halanaerobiales</taxon>
        <taxon>Halanaerobiaceae</taxon>
        <taxon>Iocasia</taxon>
    </lineage>
</organism>
<gene>
    <name evidence="10" type="ORF">GM661_08845</name>
</gene>
<dbReference type="Pfam" id="PF02687">
    <property type="entry name" value="FtsX"/>
    <property type="match status" value="1"/>
</dbReference>
<comment type="subcellular location">
    <subcellularLocation>
        <location evidence="1">Cell membrane</location>
        <topology evidence="1">Multi-pass membrane protein</topology>
    </subcellularLocation>
</comment>
<dbReference type="KEGG" id="ifn:GM661_08845"/>
<feature type="domain" description="MacB-like periplasmic core" evidence="9">
    <location>
        <begin position="18"/>
        <end position="230"/>
    </location>
</feature>
<dbReference type="EMBL" id="CP046640">
    <property type="protein sequence ID" value="QTL98074.1"/>
    <property type="molecule type" value="Genomic_DNA"/>
</dbReference>
<dbReference type="RefSeq" id="WP_230869655.1">
    <property type="nucleotide sequence ID" value="NZ_CP046640.1"/>
</dbReference>
<dbReference type="Proteomes" id="UP000665020">
    <property type="component" value="Chromosome"/>
</dbReference>
<evidence type="ECO:0000256" key="3">
    <source>
        <dbReference type="ARBA" id="ARBA00022475"/>
    </source>
</evidence>
<evidence type="ECO:0000256" key="5">
    <source>
        <dbReference type="ARBA" id="ARBA00022989"/>
    </source>
</evidence>
<evidence type="ECO:0000259" key="9">
    <source>
        <dbReference type="Pfam" id="PF12704"/>
    </source>
</evidence>
<keyword evidence="4 7" id="KW-0812">Transmembrane</keyword>
<keyword evidence="5 7" id="KW-1133">Transmembrane helix</keyword>
<proteinExistence type="inferred from homology"/>
<evidence type="ECO:0000313" key="11">
    <source>
        <dbReference type="Proteomes" id="UP000665020"/>
    </source>
</evidence>
<dbReference type="AlphaFoldDB" id="A0A8A7KIV6"/>
<dbReference type="InterPro" id="IPR025857">
    <property type="entry name" value="MacB_PCD"/>
</dbReference>
<evidence type="ECO:0000259" key="8">
    <source>
        <dbReference type="Pfam" id="PF02687"/>
    </source>
</evidence>
<feature type="transmembrane region" description="Helical" evidence="7">
    <location>
        <begin position="272"/>
        <end position="294"/>
    </location>
</feature>
<name>A0A8A7KIV6_9FIRM</name>
<dbReference type="PANTHER" id="PTHR30489">
    <property type="entry name" value="LIPOPROTEIN-RELEASING SYSTEM TRANSMEMBRANE PROTEIN LOLE"/>
    <property type="match status" value="1"/>
</dbReference>
<sequence length="412" mass="45550">MFLTKLAFKNLVRHRNRTLITALIIAFAIFFFILMDSLIGGMTEMSYENIIEYEASHLQVVSHEYREEEDELPLKNLLTVDEQLIGVVKRVAGYQASLAELNFQARLNDGINELPVIGKGVNPDKLLDVFELQDKFVEGSIFSSGEYKAVMGKRLADLLKLKQGDYITLLVKDKNETFNTIDVEISGLLHTGNPKVNSSIVYLPLNIAQQALNVDNQVSKLIVRLENKDLAEISGHLLAENLKTLDNNLEVILWGDLEAVSVAGAKQMGNQMILAIILLIAAIAIINTVILAALERMKEIGMMKAMGLQRKEIIYTFVLESTGIGMLGGLIGLLLGGIGVWIFSKYGIDWGAMIGMDMSAFGMPIIGKMYGVWNLGTFLLVFGFGVFVSLLSSILPAYWAASKDPVEAIYHQ</sequence>
<comment type="similarity">
    <text evidence="2">Belongs to the ABC-4 integral membrane protein family. LolC/E subfamily.</text>
</comment>
<reference evidence="10" key="1">
    <citation type="submission" date="2019-12" db="EMBL/GenBank/DDBJ databases">
        <authorList>
            <person name="zhang j."/>
            <person name="sun C.M."/>
        </authorList>
    </citation>
    <scope>NUCLEOTIDE SEQUENCE</scope>
    <source>
        <strain evidence="10">NS-1</strain>
    </source>
</reference>
<dbReference type="GO" id="GO:0044874">
    <property type="term" value="P:lipoprotein localization to outer membrane"/>
    <property type="evidence" value="ECO:0007669"/>
    <property type="project" value="TreeGrafter"/>
</dbReference>
<keyword evidence="3" id="KW-1003">Cell membrane</keyword>
<dbReference type="InterPro" id="IPR003838">
    <property type="entry name" value="ABC3_permease_C"/>
</dbReference>
<keyword evidence="6 7" id="KW-0472">Membrane</keyword>
<dbReference type="GO" id="GO:0098797">
    <property type="term" value="C:plasma membrane protein complex"/>
    <property type="evidence" value="ECO:0007669"/>
    <property type="project" value="TreeGrafter"/>
</dbReference>
<feature type="transmembrane region" description="Helical" evidence="7">
    <location>
        <begin position="314"/>
        <end position="342"/>
    </location>
</feature>
<feature type="transmembrane region" description="Helical" evidence="7">
    <location>
        <begin position="348"/>
        <end position="366"/>
    </location>
</feature>
<accession>A0A8A7KIV6</accession>
<feature type="transmembrane region" description="Helical" evidence="7">
    <location>
        <begin position="378"/>
        <end position="401"/>
    </location>
</feature>
<evidence type="ECO:0000256" key="2">
    <source>
        <dbReference type="ARBA" id="ARBA00005236"/>
    </source>
</evidence>
<evidence type="ECO:0000256" key="7">
    <source>
        <dbReference type="SAM" id="Phobius"/>
    </source>
</evidence>
<dbReference type="Pfam" id="PF12704">
    <property type="entry name" value="MacB_PCD"/>
    <property type="match status" value="1"/>
</dbReference>
<dbReference type="InterPro" id="IPR051447">
    <property type="entry name" value="Lipoprotein-release_system"/>
</dbReference>
<evidence type="ECO:0000256" key="6">
    <source>
        <dbReference type="ARBA" id="ARBA00023136"/>
    </source>
</evidence>
<feature type="transmembrane region" description="Helical" evidence="7">
    <location>
        <begin position="20"/>
        <end position="42"/>
    </location>
</feature>
<feature type="domain" description="ABC3 transporter permease C-terminal" evidence="8">
    <location>
        <begin position="272"/>
        <end position="405"/>
    </location>
</feature>
<keyword evidence="11" id="KW-1185">Reference proteome</keyword>
<evidence type="ECO:0000256" key="4">
    <source>
        <dbReference type="ARBA" id="ARBA00022692"/>
    </source>
</evidence>
<dbReference type="PANTHER" id="PTHR30489:SF0">
    <property type="entry name" value="LIPOPROTEIN-RELEASING SYSTEM TRANSMEMBRANE PROTEIN LOLE"/>
    <property type="match status" value="1"/>
</dbReference>
<evidence type="ECO:0000313" key="10">
    <source>
        <dbReference type="EMBL" id="QTL98074.1"/>
    </source>
</evidence>